<proteinExistence type="predicted"/>
<keyword evidence="2" id="KW-1185">Reference proteome</keyword>
<gene>
    <name evidence="1" type="ORF">GMOD_00003961</name>
</gene>
<accession>A0A3M7M0C2</accession>
<dbReference type="Proteomes" id="UP000265663">
    <property type="component" value="Unassembled WGS sequence"/>
</dbReference>
<protein>
    <submittedName>
        <fullName evidence="1">Uncharacterized protein</fullName>
    </submittedName>
</protein>
<name>A0A3M7M0C2_9PLEO</name>
<dbReference type="AlphaFoldDB" id="A0A3M7M0C2"/>
<organism evidence="1 2">
    <name type="scientific">Pyrenophora seminiperda CCB06</name>
    <dbReference type="NCBI Taxonomy" id="1302712"/>
    <lineage>
        <taxon>Eukaryota</taxon>
        <taxon>Fungi</taxon>
        <taxon>Dikarya</taxon>
        <taxon>Ascomycota</taxon>
        <taxon>Pezizomycotina</taxon>
        <taxon>Dothideomycetes</taxon>
        <taxon>Pleosporomycetidae</taxon>
        <taxon>Pleosporales</taxon>
        <taxon>Pleosporineae</taxon>
        <taxon>Pleosporaceae</taxon>
        <taxon>Pyrenophora</taxon>
    </lineage>
</organism>
<evidence type="ECO:0000313" key="2">
    <source>
        <dbReference type="Proteomes" id="UP000265663"/>
    </source>
</evidence>
<dbReference type="EMBL" id="KE747814">
    <property type="protein sequence ID" value="RMZ67899.1"/>
    <property type="molecule type" value="Genomic_DNA"/>
</dbReference>
<reference evidence="1 2" key="1">
    <citation type="journal article" date="2014" name="PLoS ONE">
        <title>De novo Genome Assembly of the Fungal Plant Pathogen Pyrenophora semeniperda.</title>
        <authorList>
            <person name="Soliai M.M."/>
            <person name="Meyer S.E."/>
            <person name="Udall J.A."/>
            <person name="Elzinga D.E."/>
            <person name="Hermansen R.A."/>
            <person name="Bodily P.M."/>
            <person name="Hart A.A."/>
            <person name="Coleman C.E."/>
        </authorList>
    </citation>
    <scope>NUCLEOTIDE SEQUENCE [LARGE SCALE GENOMIC DNA]</scope>
    <source>
        <strain evidence="1 2">CCB06</strain>
        <tissue evidence="1">Mycelium</tissue>
    </source>
</reference>
<evidence type="ECO:0000313" key="1">
    <source>
        <dbReference type="EMBL" id="RMZ67899.1"/>
    </source>
</evidence>
<sequence length="419" mass="46629">MPPDSQRDGSYLTCIASAVSDTTVDLSHLLDLPVHQRDIRTATSPHGTSCNRPRGDRHVKQLHPVALPPSVQDTSTTTLRLLCAFSLFNISSLTVMPPLRIANALPICYPWSPTTKRPDCHFSVFDSGVSLSGTQPNPPTLIPETNVLTFLSSTPIGLDTTLHDSITDLISLLLRPMLDRQILPCHICPTFASLSHFNARALVEVLHVLRLFEASGRNFGSTHQPHRINRGKKAVTNGYPSTWVLSEFHVSNAPTVTRPASHAGKKKQVIPIEVMDPRMQICTPVTLSRIDAMMRCSPTLFCFFLQPHSGGHKPDSVLFFSTACSCIRYAAILFNHWRELIWYSKCDVLNGQKAQMHQYIFAHLFYCVTSLKTKNKNSGASLRCIRDHLTLTGAVSPFDSAEKWTRESIPHPQSMQENS</sequence>